<feature type="compositionally biased region" description="Acidic residues" evidence="3">
    <location>
        <begin position="180"/>
        <end position="189"/>
    </location>
</feature>
<feature type="domain" description="Condensin complex subunit 1 C-terminal" evidence="4">
    <location>
        <begin position="953"/>
        <end position="1120"/>
    </location>
</feature>
<feature type="compositionally biased region" description="Polar residues" evidence="3">
    <location>
        <begin position="1295"/>
        <end position="1306"/>
    </location>
</feature>
<dbReference type="Pfam" id="PF23389">
    <property type="entry name" value="Beta-prop_WDR19_1st"/>
    <property type="match status" value="1"/>
</dbReference>
<dbReference type="InterPro" id="IPR040379">
    <property type="entry name" value="WDR19/dyf-2"/>
</dbReference>
<dbReference type="InterPro" id="IPR001680">
    <property type="entry name" value="WD40_rpt"/>
</dbReference>
<dbReference type="InterPro" id="IPR016024">
    <property type="entry name" value="ARM-type_fold"/>
</dbReference>
<dbReference type="InterPro" id="IPR057855">
    <property type="entry name" value="Beta-prop_WDR19_1st"/>
</dbReference>
<dbReference type="EMBL" id="JAUCMX010000029">
    <property type="protein sequence ID" value="KAK3507225.1"/>
    <property type="molecule type" value="Genomic_DNA"/>
</dbReference>
<comment type="caution">
    <text evidence="7">The sequence shown here is derived from an EMBL/GenBank/DDBJ whole genome shotgun (WGS) entry which is preliminary data.</text>
</comment>
<dbReference type="InterPro" id="IPR015943">
    <property type="entry name" value="WD40/YVTN_repeat-like_dom_sf"/>
</dbReference>
<feature type="domain" description="WDR19 WD40 repeat" evidence="5">
    <location>
        <begin position="1727"/>
        <end position="1941"/>
    </location>
</feature>
<name>A0AAE0UIF8_9TELE</name>
<evidence type="ECO:0000256" key="1">
    <source>
        <dbReference type="ARBA" id="ARBA00022574"/>
    </source>
</evidence>
<dbReference type="FunFam" id="1.25.10.10:FF:000345">
    <property type="entry name" value="Condensin-2 complex subunit D3"/>
    <property type="match status" value="1"/>
</dbReference>
<dbReference type="InterPro" id="IPR039468">
    <property type="entry name" value="WDR19_WD40_rpt"/>
</dbReference>
<dbReference type="PANTHER" id="PTHR14920:SF0">
    <property type="entry name" value="WD REPEAT DOMAIN 19"/>
    <property type="match status" value="1"/>
</dbReference>
<dbReference type="Pfam" id="PF12717">
    <property type="entry name" value="Cnd1"/>
    <property type="match status" value="1"/>
</dbReference>
<keyword evidence="2" id="KW-0677">Repeat</keyword>
<evidence type="ECO:0000259" key="6">
    <source>
        <dbReference type="Pfam" id="PF23389"/>
    </source>
</evidence>
<evidence type="ECO:0000259" key="4">
    <source>
        <dbReference type="Pfam" id="PF12717"/>
    </source>
</evidence>
<organism evidence="7 8">
    <name type="scientific">Hemibagrus guttatus</name>
    <dbReference type="NCBI Taxonomy" id="175788"/>
    <lineage>
        <taxon>Eukaryota</taxon>
        <taxon>Metazoa</taxon>
        <taxon>Chordata</taxon>
        <taxon>Craniata</taxon>
        <taxon>Vertebrata</taxon>
        <taxon>Euteleostomi</taxon>
        <taxon>Actinopterygii</taxon>
        <taxon>Neopterygii</taxon>
        <taxon>Teleostei</taxon>
        <taxon>Ostariophysi</taxon>
        <taxon>Siluriformes</taxon>
        <taxon>Bagridae</taxon>
        <taxon>Hemibagrus</taxon>
    </lineage>
</organism>
<feature type="region of interest" description="Disordered" evidence="3">
    <location>
        <begin position="1255"/>
        <end position="1311"/>
    </location>
</feature>
<dbReference type="Pfam" id="PF15911">
    <property type="entry name" value="Beta-prop_WDR19_2nd"/>
    <property type="match status" value="1"/>
</dbReference>
<dbReference type="Gene3D" id="2.130.10.10">
    <property type="entry name" value="YVTN repeat-like/Quinoprotein amine dehydrogenase"/>
    <property type="match status" value="1"/>
</dbReference>
<sequence>MELLREVRLLKLDAVSTVWVDVVWECEFMDVEPLDSSIEEEIKEDLNVFKKVYNQLLPFSAKDDSTQSVWKLFGENGVSVKSLVAVLACFILGAKAKSSSVEQRRHSLQAASLYLLLLRIPGSVANKVFHQILFDTCLDVVLKCWPQSSGKKRKKDTLKSSQGDGKNGKRAKPLKKVSEEMEIDEEDEDEDDEVYFSAQDLLEMRKDVVGLVRTLLKLLEKFSLRDKPQSADSCVRLFTELTNFEPVIGELSFSEKRDVSKLQSLPELAYHGLWLLCSSNHGEGNECRRRVFHQMLYVILMMKKERAKPCLLAPSQAVCSARDQAILFISHLVDEQTEATLPLLKILIQHICHQMVEKAEYRSSGAQAIGKLVTKMPCKHYATFVKWLYNYSLNIRVAFRMFALNVAMVLLAQEEREADETLEPDLAAYLSHRFLVRSVVYGRRSDISPLVRAHAMHCLAQCLELPSHNATKWIHELFSSSSTTGSQTMMETGRSEQTLKRRETVQKTALTFRTIELTKHKSTSRHSTDDGVSRDATDIEYQETLALFKQRVSDPKTNVRKCALETIMSLLKHSVITCSPENLAILSERCRDPAVSVKKKAMQCLMDLLTALPDSTEVQEAWLRGVVPAVMDSESSVQEKALECLNDKIITHIKSHGNYRHDDASQRVAWDLLRLMCDKCQDLGRYFSKAFSVWSRQEKFSTALVNSLIWHTEREQAPAAWLMLAKVAGCCTKLNLGTILDAWDRTFRSPAVEVAKTCHILTVLGHTAASINDESKSRIIDDLMAWLKGFNLPLEVISASVDAMFSLGQSDNIKDTMSFLNQFCGELVSVCEEYLSTVLLNKRGAENLNEDLLVKHLYTLGVASLHCPAKVQKRVFLLVQSILTTAEQPMAGEGAELPASQPLSQFKPSSMPTVVRAHAVITLGKLCLQHEGLMVRYIPAFARELEVGTELAVRSNVVVVLCDLCVRYPNTLSRYINNISACLRDTEPLIREQSLIMLTNLLQEEFVKWKGSLFFRFAAVLVDPDPSVADLCEYCLVDLLLKKNPLMFSQHFIECVFHFNAYEKHKKYNRFPQTESEKTRFSLKGHMNQGKRFRIYRFLLKHFTDEQRFNITTRISQDVLACFVDSELPLDSEGAELLADVFDVLSLKEIKLTAMSSPSPNDDVPDDEMAAAKAVLQKKLVSQVQKKNFVENMIPIVIALKNMLEEKRSHVLKHLMAYLQVTMQDYRSEVKEVFAADEQLGAEVEYNLKMFEKQKEQEQQELEQQLSSFTLSPRNKGSTTASQAPGARTTPLPPQSAQRPSNTPKSADTLRRRTFAGILTPVGQRASRSVMSSGPTKGVYDGRAISTPQASINEVTFGEQFSAICYDGAADKSSKNVLHLMSPEQDPDNSIKIFDRHGQKMNEMNLPGRCVSLDWDKDGDTLAVIAEKSTSIHLWDANVNKTSQLDSGMRSVDQLSFLLWSKTGPLLAIGTSKGNLLIYNQQTSRKIPVLGKHTKRITCGCWSSQNLLALGSEDHNITVSNHEGDTIRQTSIRADPADIQFSVMKTDERSSPGESTVSVAVGKATLFLFNLNDPDNPIELAFQERYGNIVSYRWYGDGYIMIGFSHGYFVVISTHIREIGQELFQAHNHKDSLNSIAISQALNKAASCGDNWCVRERVSVLHSVKIHDLTDLKEMDAIVTLDEETKGLDQICWTDDGQLLAVSSQQGRLHVYLTKLPILGYSCGTRIAYLTSLLEVTVANQVEGNVSSSCFLPTREAEVTVAVEVEPNFIAVGPYHLAVGMNNGAWFYSMGDRGVERLKDTEYLGTVAILCLNCDYAAALFEGKVQLHMIEGEDQDVQEDRQTKLFPDPDQKYRILSHALSADFLFYGTDTGLIQCFYIEDWQSVNEYRHQVAVRKVFPDPNGTRLVFIDDESDGFLYSPVDSSLFEIPDFSSTITGVLWGKLGER</sequence>
<dbReference type="SUPFAM" id="SSF48371">
    <property type="entry name" value="ARM repeat"/>
    <property type="match status" value="2"/>
</dbReference>
<evidence type="ECO:0000313" key="7">
    <source>
        <dbReference type="EMBL" id="KAK3507225.1"/>
    </source>
</evidence>
<evidence type="ECO:0008006" key="9">
    <source>
        <dbReference type="Google" id="ProtNLM"/>
    </source>
</evidence>
<dbReference type="SMART" id="SM00320">
    <property type="entry name" value="WD40"/>
    <property type="match status" value="5"/>
</dbReference>
<feature type="domain" description="WDR19 first beta-propeller" evidence="6">
    <location>
        <begin position="1387"/>
        <end position="1707"/>
    </location>
</feature>
<keyword evidence="8" id="KW-1185">Reference proteome</keyword>
<dbReference type="GO" id="GO:0030991">
    <property type="term" value="C:intraciliary transport particle A"/>
    <property type="evidence" value="ECO:0007669"/>
    <property type="project" value="TreeGrafter"/>
</dbReference>
<dbReference type="SUPFAM" id="SSF82171">
    <property type="entry name" value="DPP6 N-terminal domain-like"/>
    <property type="match status" value="1"/>
</dbReference>
<dbReference type="SUPFAM" id="SSF69322">
    <property type="entry name" value="Tricorn protease domain 2"/>
    <property type="match status" value="1"/>
</dbReference>
<accession>A0AAE0UIF8</accession>
<dbReference type="PANTHER" id="PTHR14920">
    <property type="entry name" value="OSMOTIC AVOIDANCE ABNORMAL PROTEIN 1/WD REPEAT MEMBRANE PROTEIN"/>
    <property type="match status" value="1"/>
</dbReference>
<evidence type="ECO:0000313" key="8">
    <source>
        <dbReference type="Proteomes" id="UP001274896"/>
    </source>
</evidence>
<proteinExistence type="predicted"/>
<dbReference type="InterPro" id="IPR011989">
    <property type="entry name" value="ARM-like"/>
</dbReference>
<evidence type="ECO:0000259" key="5">
    <source>
        <dbReference type="Pfam" id="PF15911"/>
    </source>
</evidence>
<feature type="compositionally biased region" description="Polar residues" evidence="3">
    <location>
        <begin position="1267"/>
        <end position="1283"/>
    </location>
</feature>
<dbReference type="GO" id="GO:0035721">
    <property type="term" value="P:intraciliary retrograde transport"/>
    <property type="evidence" value="ECO:0007669"/>
    <property type="project" value="InterPro"/>
</dbReference>
<evidence type="ECO:0000256" key="2">
    <source>
        <dbReference type="ARBA" id="ARBA00022737"/>
    </source>
</evidence>
<protein>
    <recommendedName>
        <fullName evidence="9">Condensin-2 complex subunit D3</fullName>
    </recommendedName>
</protein>
<feature type="region of interest" description="Disordered" evidence="3">
    <location>
        <begin position="150"/>
        <end position="189"/>
    </location>
</feature>
<gene>
    <name evidence="7" type="ORF">QTP70_011237</name>
</gene>
<dbReference type="InterPro" id="IPR032682">
    <property type="entry name" value="Cnd1_C"/>
</dbReference>
<dbReference type="Proteomes" id="UP001274896">
    <property type="component" value="Unassembled WGS sequence"/>
</dbReference>
<keyword evidence="1" id="KW-0853">WD repeat</keyword>
<dbReference type="GO" id="GO:0060271">
    <property type="term" value="P:cilium assembly"/>
    <property type="evidence" value="ECO:0007669"/>
    <property type="project" value="TreeGrafter"/>
</dbReference>
<reference evidence="7" key="1">
    <citation type="submission" date="2023-06" db="EMBL/GenBank/DDBJ databases">
        <title>Male Hemibagrus guttatus genome.</title>
        <authorList>
            <person name="Bian C."/>
        </authorList>
    </citation>
    <scope>NUCLEOTIDE SEQUENCE</scope>
    <source>
        <strain evidence="7">Male_cb2023</strain>
        <tissue evidence="7">Muscle</tissue>
    </source>
</reference>
<dbReference type="Gene3D" id="1.25.10.10">
    <property type="entry name" value="Leucine-rich Repeat Variant"/>
    <property type="match status" value="2"/>
</dbReference>
<evidence type="ECO:0000256" key="3">
    <source>
        <dbReference type="SAM" id="MobiDB-lite"/>
    </source>
</evidence>
<dbReference type="GO" id="GO:0005929">
    <property type="term" value="C:cilium"/>
    <property type="evidence" value="ECO:0007669"/>
    <property type="project" value="TreeGrafter"/>
</dbReference>
<dbReference type="FunFam" id="2.130.10.10:FF:000242">
    <property type="entry name" value="WD repeat domain 19, isoform CRA_a"/>
    <property type="match status" value="1"/>
</dbReference>